<dbReference type="AlphaFoldDB" id="A0AAP0ICG5"/>
<accession>A0AAP0ICG5</accession>
<protein>
    <submittedName>
        <fullName evidence="1">Uncharacterized protein</fullName>
    </submittedName>
</protein>
<reference evidence="1 2" key="1">
    <citation type="submission" date="2024-01" db="EMBL/GenBank/DDBJ databases">
        <title>Genome assemblies of Stephania.</title>
        <authorList>
            <person name="Yang L."/>
        </authorList>
    </citation>
    <scope>NUCLEOTIDE SEQUENCE [LARGE SCALE GENOMIC DNA]</scope>
    <source>
        <strain evidence="1">JXDWG</strain>
        <tissue evidence="1">Leaf</tissue>
    </source>
</reference>
<comment type="caution">
    <text evidence="1">The sequence shown here is derived from an EMBL/GenBank/DDBJ whole genome shotgun (WGS) entry which is preliminary data.</text>
</comment>
<proteinExistence type="predicted"/>
<keyword evidence="2" id="KW-1185">Reference proteome</keyword>
<organism evidence="1 2">
    <name type="scientific">Stephania cephalantha</name>
    <dbReference type="NCBI Taxonomy" id="152367"/>
    <lineage>
        <taxon>Eukaryota</taxon>
        <taxon>Viridiplantae</taxon>
        <taxon>Streptophyta</taxon>
        <taxon>Embryophyta</taxon>
        <taxon>Tracheophyta</taxon>
        <taxon>Spermatophyta</taxon>
        <taxon>Magnoliopsida</taxon>
        <taxon>Ranunculales</taxon>
        <taxon>Menispermaceae</taxon>
        <taxon>Menispermoideae</taxon>
        <taxon>Cissampelideae</taxon>
        <taxon>Stephania</taxon>
    </lineage>
</organism>
<sequence>MECFLERSNMNSIIRAKICFDFFPQFMSLFVSVYSHDPHCRYRASSHLSTNPTKSISTEPDLVLWIW</sequence>
<evidence type="ECO:0000313" key="2">
    <source>
        <dbReference type="Proteomes" id="UP001419268"/>
    </source>
</evidence>
<name>A0AAP0ICG5_9MAGN</name>
<dbReference type="Proteomes" id="UP001419268">
    <property type="component" value="Unassembled WGS sequence"/>
</dbReference>
<evidence type="ECO:0000313" key="1">
    <source>
        <dbReference type="EMBL" id="KAK9112836.1"/>
    </source>
</evidence>
<gene>
    <name evidence="1" type="ORF">Scep_020355</name>
</gene>
<dbReference type="EMBL" id="JBBNAG010000008">
    <property type="protein sequence ID" value="KAK9112836.1"/>
    <property type="molecule type" value="Genomic_DNA"/>
</dbReference>